<sequence>MSSLLRTTRMAAGAPTEPISDFGWATRDIKVPAGPPGHVLVSDTDPDWCPGTTFAVTPIQMPSGIE</sequence>
<organism evidence="2 3">
    <name type="scientific">Nocardia arthritidis</name>
    <dbReference type="NCBI Taxonomy" id="228602"/>
    <lineage>
        <taxon>Bacteria</taxon>
        <taxon>Bacillati</taxon>
        <taxon>Actinomycetota</taxon>
        <taxon>Actinomycetes</taxon>
        <taxon>Mycobacteriales</taxon>
        <taxon>Nocardiaceae</taxon>
        <taxon>Nocardia</taxon>
    </lineage>
</organism>
<protein>
    <submittedName>
        <fullName evidence="2">Uncharacterized protein</fullName>
    </submittedName>
</protein>
<gene>
    <name evidence="2" type="ORF">F5544_04260</name>
</gene>
<evidence type="ECO:0000256" key="1">
    <source>
        <dbReference type="SAM" id="MobiDB-lite"/>
    </source>
</evidence>
<dbReference type="Proteomes" id="UP000503540">
    <property type="component" value="Chromosome"/>
</dbReference>
<feature type="region of interest" description="Disordered" evidence="1">
    <location>
        <begin position="1"/>
        <end position="21"/>
    </location>
</feature>
<dbReference type="AlphaFoldDB" id="A0A6G9Y6R9"/>
<reference evidence="2 3" key="1">
    <citation type="journal article" date="2019" name="ACS Chem. Biol.">
        <title>Identification and Mobilization of a Cryptic Antibiotic Biosynthesis Gene Locus from a Human-Pathogenic Nocardia Isolate.</title>
        <authorList>
            <person name="Herisse M."/>
            <person name="Ishida K."/>
            <person name="Porter J.L."/>
            <person name="Howden B."/>
            <person name="Hertweck C."/>
            <person name="Stinear T.P."/>
            <person name="Pidot S.J."/>
        </authorList>
    </citation>
    <scope>NUCLEOTIDE SEQUENCE [LARGE SCALE GENOMIC DNA]</scope>
    <source>
        <strain evidence="2 3">AUSMDU00012717</strain>
    </source>
</reference>
<proteinExistence type="predicted"/>
<evidence type="ECO:0000313" key="3">
    <source>
        <dbReference type="Proteomes" id="UP000503540"/>
    </source>
</evidence>
<evidence type="ECO:0000313" key="2">
    <source>
        <dbReference type="EMBL" id="QIS08766.1"/>
    </source>
</evidence>
<dbReference type="EMBL" id="CP046172">
    <property type="protein sequence ID" value="QIS08766.1"/>
    <property type="molecule type" value="Genomic_DNA"/>
</dbReference>
<keyword evidence="3" id="KW-1185">Reference proteome</keyword>
<dbReference type="KEGG" id="nah:F5544_04260"/>
<name>A0A6G9Y6R9_9NOCA</name>
<accession>A0A6G9Y6R9</accession>
<dbReference type="RefSeq" id="WP_167471961.1">
    <property type="nucleotide sequence ID" value="NZ_CP046172.1"/>
</dbReference>